<name>F4Q6B4_CACFS</name>
<dbReference type="AlphaFoldDB" id="F4Q6B4"/>
<dbReference type="KEGG" id="dfa:DFA_08961"/>
<dbReference type="Proteomes" id="UP000007797">
    <property type="component" value="Unassembled WGS sequence"/>
</dbReference>
<gene>
    <name evidence="1" type="ORF">DFA_08961</name>
</gene>
<sequence>MVKARRGADPQRDIIQAST</sequence>
<dbReference type="EMBL" id="GL883023">
    <property type="protein sequence ID" value="EGG16424.1"/>
    <property type="molecule type" value="Genomic_DNA"/>
</dbReference>
<proteinExistence type="predicted"/>
<keyword evidence="2" id="KW-1185">Reference proteome</keyword>
<evidence type="ECO:0000313" key="2">
    <source>
        <dbReference type="Proteomes" id="UP000007797"/>
    </source>
</evidence>
<reference evidence="2" key="1">
    <citation type="journal article" date="2011" name="Genome Res.">
        <title>Phylogeny-wide analysis of social amoeba genomes highlights ancient origins for complex intercellular communication.</title>
        <authorList>
            <person name="Heidel A.J."/>
            <person name="Lawal H.M."/>
            <person name="Felder M."/>
            <person name="Schilde C."/>
            <person name="Helps N.R."/>
            <person name="Tunggal B."/>
            <person name="Rivero F."/>
            <person name="John U."/>
            <person name="Schleicher M."/>
            <person name="Eichinger L."/>
            <person name="Platzer M."/>
            <person name="Noegel A.A."/>
            <person name="Schaap P."/>
            <person name="Gloeckner G."/>
        </authorList>
    </citation>
    <scope>NUCLEOTIDE SEQUENCE [LARGE SCALE GENOMIC DNA]</scope>
    <source>
        <strain evidence="2">SH3</strain>
    </source>
</reference>
<accession>F4Q6B4</accession>
<organism evidence="1 2">
    <name type="scientific">Cavenderia fasciculata</name>
    <name type="common">Slime mold</name>
    <name type="synonym">Dictyostelium fasciculatum</name>
    <dbReference type="NCBI Taxonomy" id="261658"/>
    <lineage>
        <taxon>Eukaryota</taxon>
        <taxon>Amoebozoa</taxon>
        <taxon>Evosea</taxon>
        <taxon>Eumycetozoa</taxon>
        <taxon>Dictyostelia</taxon>
        <taxon>Acytosteliales</taxon>
        <taxon>Cavenderiaceae</taxon>
        <taxon>Cavenderia</taxon>
    </lineage>
</organism>
<protein>
    <submittedName>
        <fullName evidence="1">Uncharacterized protein</fullName>
    </submittedName>
</protein>
<evidence type="ECO:0000313" key="1">
    <source>
        <dbReference type="EMBL" id="EGG16424.1"/>
    </source>
</evidence>